<proteinExistence type="predicted"/>
<dbReference type="Proteomes" id="UP001155241">
    <property type="component" value="Unassembled WGS sequence"/>
</dbReference>
<keyword evidence="2" id="KW-0732">Signal</keyword>
<dbReference type="RefSeq" id="WP_252850823.1">
    <property type="nucleotide sequence ID" value="NZ_JAMXLR010000006.1"/>
</dbReference>
<reference evidence="3" key="1">
    <citation type="submission" date="2022-06" db="EMBL/GenBank/DDBJ databases">
        <title>Aeoliella straminimaris, a novel planctomycete from sediments.</title>
        <authorList>
            <person name="Vitorino I.R."/>
            <person name="Lage O.M."/>
        </authorList>
    </citation>
    <scope>NUCLEOTIDE SEQUENCE</scope>
    <source>
        <strain evidence="3">ICT_H6.2</strain>
    </source>
</reference>
<dbReference type="AlphaFoldDB" id="A0A9X2F6X3"/>
<gene>
    <name evidence="3" type="ORF">NG895_02300</name>
</gene>
<keyword evidence="4" id="KW-1185">Reference proteome</keyword>
<comment type="caution">
    <text evidence="3">The sequence shown here is derived from an EMBL/GenBank/DDBJ whole genome shotgun (WGS) entry which is preliminary data.</text>
</comment>
<feature type="region of interest" description="Disordered" evidence="1">
    <location>
        <begin position="109"/>
        <end position="129"/>
    </location>
</feature>
<accession>A0A9X2F6X3</accession>
<evidence type="ECO:0000256" key="2">
    <source>
        <dbReference type="SAM" id="SignalP"/>
    </source>
</evidence>
<organism evidence="3 4">
    <name type="scientific">Aeoliella straminimaris</name>
    <dbReference type="NCBI Taxonomy" id="2954799"/>
    <lineage>
        <taxon>Bacteria</taxon>
        <taxon>Pseudomonadati</taxon>
        <taxon>Planctomycetota</taxon>
        <taxon>Planctomycetia</taxon>
        <taxon>Pirellulales</taxon>
        <taxon>Lacipirellulaceae</taxon>
        <taxon>Aeoliella</taxon>
    </lineage>
</organism>
<evidence type="ECO:0008006" key="5">
    <source>
        <dbReference type="Google" id="ProtNLM"/>
    </source>
</evidence>
<evidence type="ECO:0000313" key="4">
    <source>
        <dbReference type="Proteomes" id="UP001155241"/>
    </source>
</evidence>
<evidence type="ECO:0000256" key="1">
    <source>
        <dbReference type="SAM" id="MobiDB-lite"/>
    </source>
</evidence>
<name>A0A9X2F6X3_9BACT</name>
<evidence type="ECO:0000313" key="3">
    <source>
        <dbReference type="EMBL" id="MCO6042728.1"/>
    </source>
</evidence>
<protein>
    <recommendedName>
        <fullName evidence="5">Secreted protein</fullName>
    </recommendedName>
</protein>
<dbReference type="EMBL" id="JAMXLR010000006">
    <property type="protein sequence ID" value="MCO6042728.1"/>
    <property type="molecule type" value="Genomic_DNA"/>
</dbReference>
<feature type="signal peptide" evidence="2">
    <location>
        <begin position="1"/>
        <end position="21"/>
    </location>
</feature>
<sequence>MNRFLIIAGLAAVLVPGVSDAADEQKEHFVIALRLPEWTSMHFDDPATAQQHAAAVKKLGAEVRVEQHNGHTDVSYRTSGWKALRVETDELAHTWEDWLKRAGFETLHGHNPDHAEHAHHTDHDHEHANEHAEVVLVRTPDWVSQHVQDRDTASDLVVIAEALRCEVQQGEHADHVDVRFRCPEWTAVEFPSHEAATSWMKWLKSSGFEVRHEHGATDSHAGHNH</sequence>
<feature type="chain" id="PRO_5040790973" description="Secreted protein" evidence="2">
    <location>
        <begin position="22"/>
        <end position="225"/>
    </location>
</feature>